<reference evidence="7 8" key="1">
    <citation type="submission" date="2016-11" db="EMBL/GenBank/DDBJ databases">
        <authorList>
            <person name="Jaros S."/>
            <person name="Januszkiewicz K."/>
            <person name="Wedrychowicz H."/>
        </authorList>
    </citation>
    <scope>NUCLEOTIDE SEQUENCE [LARGE SCALE GENOMIC DNA]</scope>
    <source>
        <strain evidence="7 8">CGMCC 1.8863</strain>
    </source>
</reference>
<proteinExistence type="inferred from homology"/>
<comment type="subcellular location">
    <subcellularLocation>
        <location evidence="1">Cell membrane</location>
        <topology evidence="1">Multi-pass membrane protein</topology>
    </subcellularLocation>
</comment>
<evidence type="ECO:0000256" key="3">
    <source>
        <dbReference type="ARBA" id="ARBA00022475"/>
    </source>
</evidence>
<evidence type="ECO:0000256" key="6">
    <source>
        <dbReference type="ARBA" id="ARBA00023136"/>
    </source>
</evidence>
<evidence type="ECO:0000313" key="7">
    <source>
        <dbReference type="EMBL" id="SHJ88254.1"/>
    </source>
</evidence>
<evidence type="ECO:0000256" key="5">
    <source>
        <dbReference type="ARBA" id="ARBA00022989"/>
    </source>
</evidence>
<keyword evidence="3" id="KW-1003">Cell membrane</keyword>
<sequence length="469" mass="52919">MLVASFITIIVLFFFLRNRKKHFFLKGQGRIYLKNLNRGLIAIGGAGSGKTFSLIKPLLAYSIKRKGCITFDPKGELTPLINQIAKQNGKEVLNFSLDYNYDKINPLSLCKDKSDIIEFSSYFLSGIVGIPKEDNAKYFFNAAKGVLTGVIIFLKNKGIKYATIPHFIALFLTVSSDELILMLTSDQEAKRASMVLNSVKKDPKLLGSILSTFTAFFSSLDTPMIFRNLVTEELLNIPNNPNNPSIVNLIFNLQKRDLYTPIYSSIVGLILKRMNTPNQFDSAVIIDEFTVLSIPNFVNIPETARSNKIATCIAIQDISQLISRYGREEASSIISNMGNQFLFRTTNPETLDHFQQMLGKREVENISRTLKDFSITISKNIGIRETNILKKEEIIKYIPGQVFGIIAEGNKTFIENRRINGNHYLKRTKPFDKSGLENVSQSNIIYRQVYTDVEGLIATKEVSPIKFDI</sequence>
<accession>A0A1M6MXX8</accession>
<dbReference type="CDD" id="cd01127">
    <property type="entry name" value="TrwB_TraG_TraD_VirD4"/>
    <property type="match status" value="1"/>
</dbReference>
<keyword evidence="6" id="KW-0472">Membrane</keyword>
<dbReference type="PANTHER" id="PTHR37937">
    <property type="entry name" value="CONJUGATIVE TRANSFER: DNA TRANSPORT"/>
    <property type="match status" value="1"/>
</dbReference>
<dbReference type="GO" id="GO:0005886">
    <property type="term" value="C:plasma membrane"/>
    <property type="evidence" value="ECO:0007669"/>
    <property type="project" value="UniProtKB-SubCell"/>
</dbReference>
<dbReference type="Proteomes" id="UP000184231">
    <property type="component" value="Unassembled WGS sequence"/>
</dbReference>
<comment type="similarity">
    <text evidence="2">Belongs to the VirD4/TraG family.</text>
</comment>
<keyword evidence="4" id="KW-0812">Transmembrane</keyword>
<dbReference type="InterPro" id="IPR027417">
    <property type="entry name" value="P-loop_NTPase"/>
</dbReference>
<dbReference type="Gene3D" id="3.40.50.300">
    <property type="entry name" value="P-loop containing nucleotide triphosphate hydrolases"/>
    <property type="match status" value="2"/>
</dbReference>
<keyword evidence="8" id="KW-1185">Reference proteome</keyword>
<name>A0A1M6MXX8_9FLAO</name>
<organism evidence="7 8">
    <name type="scientific">Arenibacter nanhaiticus</name>
    <dbReference type="NCBI Taxonomy" id="558155"/>
    <lineage>
        <taxon>Bacteria</taxon>
        <taxon>Pseudomonadati</taxon>
        <taxon>Bacteroidota</taxon>
        <taxon>Flavobacteriia</taxon>
        <taxon>Flavobacteriales</taxon>
        <taxon>Flavobacteriaceae</taxon>
        <taxon>Arenibacter</taxon>
    </lineage>
</organism>
<dbReference type="SUPFAM" id="SSF52540">
    <property type="entry name" value="P-loop containing nucleoside triphosphate hydrolases"/>
    <property type="match status" value="1"/>
</dbReference>
<keyword evidence="5" id="KW-1133">Transmembrane helix</keyword>
<evidence type="ECO:0000313" key="8">
    <source>
        <dbReference type="Proteomes" id="UP000184231"/>
    </source>
</evidence>
<dbReference type="AlphaFoldDB" id="A0A1M6MXX8"/>
<evidence type="ECO:0000256" key="4">
    <source>
        <dbReference type="ARBA" id="ARBA00022692"/>
    </source>
</evidence>
<dbReference type="InterPro" id="IPR003688">
    <property type="entry name" value="TraG/VirD4"/>
</dbReference>
<dbReference type="InterPro" id="IPR051539">
    <property type="entry name" value="T4SS-coupling_protein"/>
</dbReference>
<dbReference type="EMBL" id="FQYX01000050">
    <property type="protein sequence ID" value="SHJ88254.1"/>
    <property type="molecule type" value="Genomic_DNA"/>
</dbReference>
<evidence type="ECO:0000256" key="1">
    <source>
        <dbReference type="ARBA" id="ARBA00004651"/>
    </source>
</evidence>
<dbReference type="Pfam" id="PF02534">
    <property type="entry name" value="T4SS-DNA_transf"/>
    <property type="match status" value="1"/>
</dbReference>
<dbReference type="PANTHER" id="PTHR37937:SF1">
    <property type="entry name" value="CONJUGATIVE TRANSFER: DNA TRANSPORT"/>
    <property type="match status" value="1"/>
</dbReference>
<dbReference type="OrthoDB" id="102453at2"/>
<gene>
    <name evidence="7" type="ORF">SAMN04487911_1505</name>
</gene>
<dbReference type="STRING" id="558155.SAMN04487911_1505"/>
<evidence type="ECO:0000256" key="2">
    <source>
        <dbReference type="ARBA" id="ARBA00008806"/>
    </source>
</evidence>
<protein>
    <submittedName>
        <fullName evidence="7">Type IV secretory system Conjugative DNA transfer</fullName>
    </submittedName>
</protein>